<evidence type="ECO:0000313" key="1">
    <source>
        <dbReference type="EMBL" id="KAG5168469.1"/>
    </source>
</evidence>
<dbReference type="EMBL" id="JAFIQS010000006">
    <property type="protein sequence ID" value="KAG5168469.1"/>
    <property type="molecule type" value="Genomic_DNA"/>
</dbReference>
<name>A0A8H8CKW3_PSICU</name>
<dbReference type="AlphaFoldDB" id="A0A8H8CKW3"/>
<gene>
    <name evidence="1" type="ORF">JR316_007069</name>
</gene>
<reference evidence="1" key="1">
    <citation type="submission" date="2021-02" db="EMBL/GenBank/DDBJ databases">
        <title>Psilocybe cubensis genome.</title>
        <authorList>
            <person name="Mckernan K.J."/>
            <person name="Crawford S."/>
            <person name="Trippe A."/>
            <person name="Kane L.T."/>
            <person name="Mclaughlin S."/>
        </authorList>
    </citation>
    <scope>NUCLEOTIDE SEQUENCE [LARGE SCALE GENOMIC DNA]</scope>
    <source>
        <strain evidence="1">MGC-MH-2018</strain>
    </source>
</reference>
<sequence length="151" mass="17296">MSSQWSIRFLKTKYPRRSSPNDVVDAIRRWIGEVFEEINTSAQRREGAAPNVMSSGTLVITSALHLSNKTHRDGAHHIVHWTVRVFDSEGFYVGGTHVFRQQAATFLDCDLESRRSRWRNQKLEDVPFEGKETILIIGDTHDSVQVDELSE</sequence>
<proteinExistence type="predicted"/>
<organism evidence="1">
    <name type="scientific">Psilocybe cubensis</name>
    <name type="common">Psychedelic mushroom</name>
    <name type="synonym">Stropharia cubensis</name>
    <dbReference type="NCBI Taxonomy" id="181762"/>
    <lineage>
        <taxon>Eukaryota</taxon>
        <taxon>Fungi</taxon>
        <taxon>Dikarya</taxon>
        <taxon>Basidiomycota</taxon>
        <taxon>Agaricomycotina</taxon>
        <taxon>Agaricomycetes</taxon>
        <taxon>Agaricomycetidae</taxon>
        <taxon>Agaricales</taxon>
        <taxon>Agaricineae</taxon>
        <taxon>Strophariaceae</taxon>
        <taxon>Psilocybe</taxon>
    </lineage>
</organism>
<comment type="caution">
    <text evidence="1">The sequence shown here is derived from an EMBL/GenBank/DDBJ whole genome shotgun (WGS) entry which is preliminary data.</text>
</comment>
<protein>
    <submittedName>
        <fullName evidence="1">Uncharacterized protein</fullName>
    </submittedName>
</protein>
<accession>A0A8H8CKW3</accession>